<proteinExistence type="predicted"/>
<keyword evidence="1" id="KW-0812">Transmembrane</keyword>
<evidence type="ECO:0000256" key="1">
    <source>
        <dbReference type="SAM" id="Phobius"/>
    </source>
</evidence>
<evidence type="ECO:0000313" key="3">
    <source>
        <dbReference type="Proteomes" id="UP001432075"/>
    </source>
</evidence>
<name>A0ABZ1RIL3_9ACTN</name>
<evidence type="ECO:0000313" key="2">
    <source>
        <dbReference type="EMBL" id="WUO46647.1"/>
    </source>
</evidence>
<feature type="transmembrane region" description="Helical" evidence="1">
    <location>
        <begin position="6"/>
        <end position="26"/>
    </location>
</feature>
<keyword evidence="1" id="KW-1133">Transmembrane helix</keyword>
<gene>
    <name evidence="2" type="ORF">OHU17_12790</name>
</gene>
<keyword evidence="3" id="KW-1185">Reference proteome</keyword>
<organism evidence="2 3">
    <name type="scientific">Streptomyces goshikiensis</name>
    <dbReference type="NCBI Taxonomy" id="1942"/>
    <lineage>
        <taxon>Bacteria</taxon>
        <taxon>Bacillati</taxon>
        <taxon>Actinomycetota</taxon>
        <taxon>Actinomycetes</taxon>
        <taxon>Kitasatosporales</taxon>
        <taxon>Streptomycetaceae</taxon>
        <taxon>Streptomyces</taxon>
    </lineage>
</organism>
<dbReference type="Proteomes" id="UP001432075">
    <property type="component" value="Chromosome"/>
</dbReference>
<dbReference type="EMBL" id="CP108057">
    <property type="protein sequence ID" value="WUO46647.1"/>
    <property type="molecule type" value="Genomic_DNA"/>
</dbReference>
<dbReference type="RefSeq" id="WP_050779359.1">
    <property type="nucleotide sequence ID" value="NZ_BMVE01000001.1"/>
</dbReference>
<dbReference type="GeneID" id="91411560"/>
<sequence length="75" mass="8450">MSTFVSYLAVLAIAAVLLGPSLYGALRDRRTDRQLRAALTRLVWLPRQRAGGLPPTPRRRGIRLAGRYRGRRLAH</sequence>
<keyword evidence="1" id="KW-0472">Membrane</keyword>
<protein>
    <submittedName>
        <fullName evidence="2">Uncharacterized protein</fullName>
    </submittedName>
</protein>
<accession>A0ABZ1RIL3</accession>
<reference evidence="2" key="1">
    <citation type="submission" date="2022-10" db="EMBL/GenBank/DDBJ databases">
        <title>The complete genomes of actinobacterial strains from the NBC collection.</title>
        <authorList>
            <person name="Joergensen T.S."/>
            <person name="Alvarez Arevalo M."/>
            <person name="Sterndorff E.B."/>
            <person name="Faurdal D."/>
            <person name="Vuksanovic O."/>
            <person name="Mourched A.-S."/>
            <person name="Charusanti P."/>
            <person name="Shaw S."/>
            <person name="Blin K."/>
            <person name="Weber T."/>
        </authorList>
    </citation>
    <scope>NUCLEOTIDE SEQUENCE</scope>
    <source>
        <strain evidence="2">NBC_00283</strain>
    </source>
</reference>